<comment type="caution">
    <text evidence="2">The sequence shown here is derived from an EMBL/GenBank/DDBJ whole genome shotgun (WGS) entry which is preliminary data.</text>
</comment>
<keyword evidence="3" id="KW-1185">Reference proteome</keyword>
<gene>
    <name evidence="2" type="ORF">Nepgr_009798</name>
</gene>
<organism evidence="2 3">
    <name type="scientific">Nepenthes gracilis</name>
    <name type="common">Slender pitcher plant</name>
    <dbReference type="NCBI Taxonomy" id="150966"/>
    <lineage>
        <taxon>Eukaryota</taxon>
        <taxon>Viridiplantae</taxon>
        <taxon>Streptophyta</taxon>
        <taxon>Embryophyta</taxon>
        <taxon>Tracheophyta</taxon>
        <taxon>Spermatophyta</taxon>
        <taxon>Magnoliopsida</taxon>
        <taxon>eudicotyledons</taxon>
        <taxon>Gunneridae</taxon>
        <taxon>Pentapetalae</taxon>
        <taxon>Caryophyllales</taxon>
        <taxon>Nepenthaceae</taxon>
        <taxon>Nepenthes</taxon>
    </lineage>
</organism>
<evidence type="ECO:0000313" key="2">
    <source>
        <dbReference type="EMBL" id="GMH07958.1"/>
    </source>
</evidence>
<keyword evidence="1" id="KW-0812">Transmembrane</keyword>
<sequence length="88" mass="9922">MTSSNVVFGSLPFVWMNENMNERRKDGNSVRTYASIILSFKLGTVLVASGFYLYCLGLLDNFWDRKDTAAVEYVSCGASLQRLYCMVS</sequence>
<proteinExistence type="predicted"/>
<dbReference type="EMBL" id="BSYO01000007">
    <property type="protein sequence ID" value="GMH07958.1"/>
    <property type="molecule type" value="Genomic_DNA"/>
</dbReference>
<protein>
    <submittedName>
        <fullName evidence="2">Uncharacterized protein</fullName>
    </submittedName>
</protein>
<feature type="transmembrane region" description="Helical" evidence="1">
    <location>
        <begin position="33"/>
        <end position="54"/>
    </location>
</feature>
<evidence type="ECO:0000256" key="1">
    <source>
        <dbReference type="SAM" id="Phobius"/>
    </source>
</evidence>
<keyword evidence="1" id="KW-1133">Transmembrane helix</keyword>
<reference evidence="2" key="1">
    <citation type="submission" date="2023-05" db="EMBL/GenBank/DDBJ databases">
        <title>Nepenthes gracilis genome sequencing.</title>
        <authorList>
            <person name="Fukushima K."/>
        </authorList>
    </citation>
    <scope>NUCLEOTIDE SEQUENCE</scope>
    <source>
        <strain evidence="2">SING2019-196</strain>
    </source>
</reference>
<dbReference type="Proteomes" id="UP001279734">
    <property type="component" value="Unassembled WGS sequence"/>
</dbReference>
<accession>A0AAD3SB65</accession>
<name>A0AAD3SB65_NEPGR</name>
<dbReference type="AlphaFoldDB" id="A0AAD3SB65"/>
<evidence type="ECO:0000313" key="3">
    <source>
        <dbReference type="Proteomes" id="UP001279734"/>
    </source>
</evidence>
<keyword evidence="1" id="KW-0472">Membrane</keyword>